<evidence type="ECO:0000313" key="5">
    <source>
        <dbReference type="Proteomes" id="UP001595839"/>
    </source>
</evidence>
<dbReference type="InterPro" id="IPR036291">
    <property type="entry name" value="NAD(P)-bd_dom_sf"/>
</dbReference>
<dbReference type="InterPro" id="IPR002347">
    <property type="entry name" value="SDR_fam"/>
</dbReference>
<dbReference type="PANTHER" id="PTHR43976">
    <property type="entry name" value="SHORT CHAIN DEHYDROGENASE"/>
    <property type="match status" value="1"/>
</dbReference>
<dbReference type="EMBL" id="JBHSFK010000068">
    <property type="protein sequence ID" value="MFC4508109.1"/>
    <property type="molecule type" value="Genomic_DNA"/>
</dbReference>
<sequence>MFATARTRDEADGLSKRARAEGLDLRVTTLDVSDPPACEAAFEDIAHLTAGGPDAVVNAEGFAVAQAVEDVTEETAHRLMEINTFAAMRLARLVLPAMRRRGRGRIVNLSSAAGRSVLPLGGWYGASRAASAALTHALRMELAGSGVQVVLIEHGFHATGLLEDAVRSLTPPSNISTHVTDCYRDAAAALSDPTRFAGPDRAAATVHRALTARRPRARYTVAMDARLAAPLIASLPYAISDPVKRLVLGLAEYP</sequence>
<gene>
    <name evidence="4" type="ORF">ACFPIH_53465</name>
</gene>
<dbReference type="Pfam" id="PF00106">
    <property type="entry name" value="adh_short"/>
    <property type="match status" value="1"/>
</dbReference>
<evidence type="ECO:0000256" key="3">
    <source>
        <dbReference type="RuleBase" id="RU000363"/>
    </source>
</evidence>
<dbReference type="Proteomes" id="UP001595839">
    <property type="component" value="Unassembled WGS sequence"/>
</dbReference>
<evidence type="ECO:0000313" key="4">
    <source>
        <dbReference type="EMBL" id="MFC4508109.1"/>
    </source>
</evidence>
<proteinExistence type="inferred from homology"/>
<evidence type="ECO:0000256" key="1">
    <source>
        <dbReference type="ARBA" id="ARBA00006484"/>
    </source>
</evidence>
<dbReference type="SUPFAM" id="SSF51735">
    <property type="entry name" value="NAD(P)-binding Rossmann-fold domains"/>
    <property type="match status" value="1"/>
</dbReference>
<reference evidence="5" key="1">
    <citation type="journal article" date="2019" name="Int. J. Syst. Evol. Microbiol.">
        <title>The Global Catalogue of Microorganisms (GCM) 10K type strain sequencing project: providing services to taxonomists for standard genome sequencing and annotation.</title>
        <authorList>
            <consortium name="The Broad Institute Genomics Platform"/>
            <consortium name="The Broad Institute Genome Sequencing Center for Infectious Disease"/>
            <person name="Wu L."/>
            <person name="Ma J."/>
        </authorList>
    </citation>
    <scope>NUCLEOTIDE SEQUENCE [LARGE SCALE GENOMIC DNA]</scope>
    <source>
        <strain evidence="5">CGMCC 4.7177</strain>
    </source>
</reference>
<dbReference type="PANTHER" id="PTHR43976:SF16">
    <property type="entry name" value="SHORT-CHAIN DEHYDROGENASE_REDUCTASE FAMILY PROTEIN"/>
    <property type="match status" value="1"/>
</dbReference>
<protein>
    <submittedName>
        <fullName evidence="4">SDR family NAD(P)-dependent oxidoreductase</fullName>
        <ecNumber evidence="4">1.-.-.-</ecNumber>
    </submittedName>
</protein>
<dbReference type="PRINTS" id="PR00080">
    <property type="entry name" value="SDRFAMILY"/>
</dbReference>
<dbReference type="PRINTS" id="PR00081">
    <property type="entry name" value="GDHRDH"/>
</dbReference>
<comment type="caution">
    <text evidence="4">The sequence shown here is derived from an EMBL/GenBank/DDBJ whole genome shotgun (WGS) entry which is preliminary data.</text>
</comment>
<keyword evidence="5" id="KW-1185">Reference proteome</keyword>
<dbReference type="RefSeq" id="WP_381166705.1">
    <property type="nucleotide sequence ID" value="NZ_JBHSFK010000068.1"/>
</dbReference>
<comment type="similarity">
    <text evidence="1 3">Belongs to the short-chain dehydrogenases/reductases (SDR) family.</text>
</comment>
<dbReference type="Gene3D" id="3.40.50.720">
    <property type="entry name" value="NAD(P)-binding Rossmann-like Domain"/>
    <property type="match status" value="1"/>
</dbReference>
<name>A0ABV9B7W9_9ACTN</name>
<accession>A0ABV9B7W9</accession>
<dbReference type="InterPro" id="IPR051911">
    <property type="entry name" value="SDR_oxidoreductase"/>
</dbReference>
<keyword evidence="2 4" id="KW-0560">Oxidoreductase</keyword>
<evidence type="ECO:0000256" key="2">
    <source>
        <dbReference type="ARBA" id="ARBA00023002"/>
    </source>
</evidence>
<organism evidence="4 5">
    <name type="scientific">Streptomyces vulcanius</name>
    <dbReference type="NCBI Taxonomy" id="1441876"/>
    <lineage>
        <taxon>Bacteria</taxon>
        <taxon>Bacillati</taxon>
        <taxon>Actinomycetota</taxon>
        <taxon>Actinomycetes</taxon>
        <taxon>Kitasatosporales</taxon>
        <taxon>Streptomycetaceae</taxon>
        <taxon>Streptomyces</taxon>
    </lineage>
</organism>
<dbReference type="EC" id="1.-.-.-" evidence="4"/>
<dbReference type="GO" id="GO:0016491">
    <property type="term" value="F:oxidoreductase activity"/>
    <property type="evidence" value="ECO:0007669"/>
    <property type="project" value="UniProtKB-KW"/>
</dbReference>